<evidence type="ECO:0000256" key="5">
    <source>
        <dbReference type="SAM" id="SignalP"/>
    </source>
</evidence>
<comment type="similarity">
    <text evidence="2">Belongs to the bacterial solute-binding protein 5 family.</text>
</comment>
<name>A0ABX0Y3J0_9ACTN</name>
<keyword evidence="8" id="KW-1185">Reference proteome</keyword>
<evidence type="ECO:0000256" key="2">
    <source>
        <dbReference type="ARBA" id="ARBA00005695"/>
    </source>
</evidence>
<keyword evidence="4 5" id="KW-0732">Signal</keyword>
<dbReference type="Proteomes" id="UP000722989">
    <property type="component" value="Unassembled WGS sequence"/>
</dbReference>
<dbReference type="PROSITE" id="PS51257">
    <property type="entry name" value="PROKAR_LIPOPROTEIN"/>
    <property type="match status" value="1"/>
</dbReference>
<sequence>MARFKFRTGAWLGALLLTAAALTACSGGSSGGGSAKGDPAKPVDLLKWAGPGPVVTLDGSVAGDAASMDGIYLASGQLTRFNADGKPVLDLAESVDMAKDGLTATIKLRPNLKYSDGTPITSEDFQYAVERNRKGTGASFVATIKSVDVVDDTTAVAHLKGPDPDFLTWLAERGTQLHPKKLIESDPDYWKHPVSGGPYMVDKGWTPGSDVFRAVENPNYPKGPMMAKAIEIRSVPDAASRVLQVTSGELDAAIDLPLSSKDNFPAEVKTSYAGVGGTNYVVANETLGGPFANAKVRQAMSYAIDRKSISQKAFFGLQPASTSPMFNCGDLCERDLLPEKGARDVAKAKQLMQEAGYANGFDAEMKVSSGRGGWQEAAVIVAQNLADIGIRVKVTPVDEGQHFSSITKQNYQLFFTGGGGKAQSTLSQMLNTGDFWVKATGWTPPAEAAEVMQRTASELDPAKRREAYTEAQKIWMDAMHVIPVTERIQLNASRVSPNLLVLQVKNDQKVIVQTVAEAKQGLKAGSL</sequence>
<dbReference type="CDD" id="cd00995">
    <property type="entry name" value="PBP2_NikA_DppA_OppA_like"/>
    <property type="match status" value="1"/>
</dbReference>
<keyword evidence="3" id="KW-0813">Transport</keyword>
<comment type="caution">
    <text evidence="7">The sequence shown here is derived from an EMBL/GenBank/DDBJ whole genome shotgun (WGS) entry which is preliminary data.</text>
</comment>
<organism evidence="7 8">
    <name type="scientific">Planosporangium thailandense</name>
    <dbReference type="NCBI Taxonomy" id="765197"/>
    <lineage>
        <taxon>Bacteria</taxon>
        <taxon>Bacillati</taxon>
        <taxon>Actinomycetota</taxon>
        <taxon>Actinomycetes</taxon>
        <taxon>Micromonosporales</taxon>
        <taxon>Micromonosporaceae</taxon>
        <taxon>Planosporangium</taxon>
    </lineage>
</organism>
<evidence type="ECO:0000256" key="4">
    <source>
        <dbReference type="ARBA" id="ARBA00022729"/>
    </source>
</evidence>
<evidence type="ECO:0000313" key="8">
    <source>
        <dbReference type="Proteomes" id="UP000722989"/>
    </source>
</evidence>
<accession>A0ABX0Y3J0</accession>
<dbReference type="PANTHER" id="PTHR30290:SF10">
    <property type="entry name" value="PERIPLASMIC OLIGOPEPTIDE-BINDING PROTEIN-RELATED"/>
    <property type="match status" value="1"/>
</dbReference>
<dbReference type="InterPro" id="IPR039424">
    <property type="entry name" value="SBP_5"/>
</dbReference>
<dbReference type="SUPFAM" id="SSF53850">
    <property type="entry name" value="Periplasmic binding protein-like II"/>
    <property type="match status" value="1"/>
</dbReference>
<dbReference type="PANTHER" id="PTHR30290">
    <property type="entry name" value="PERIPLASMIC BINDING COMPONENT OF ABC TRANSPORTER"/>
    <property type="match status" value="1"/>
</dbReference>
<evidence type="ECO:0000259" key="6">
    <source>
        <dbReference type="Pfam" id="PF00496"/>
    </source>
</evidence>
<protein>
    <submittedName>
        <fullName evidence="7">ABC transporter substrate-binding protein</fullName>
    </submittedName>
</protein>
<feature type="chain" id="PRO_5045539237" evidence="5">
    <location>
        <begin position="24"/>
        <end position="527"/>
    </location>
</feature>
<reference evidence="7 8" key="1">
    <citation type="submission" date="2020-03" db="EMBL/GenBank/DDBJ databases">
        <title>WGS of the type strain of Planosporangium spp.</title>
        <authorList>
            <person name="Thawai C."/>
        </authorList>
    </citation>
    <scope>NUCLEOTIDE SEQUENCE [LARGE SCALE GENOMIC DNA]</scope>
    <source>
        <strain evidence="7 8">TBRC 5610</strain>
    </source>
</reference>
<gene>
    <name evidence="7" type="ORF">HC031_25050</name>
</gene>
<dbReference type="RefSeq" id="WP_167927870.1">
    <property type="nucleotide sequence ID" value="NZ_JAATVY010000023.1"/>
</dbReference>
<evidence type="ECO:0000256" key="3">
    <source>
        <dbReference type="ARBA" id="ARBA00022448"/>
    </source>
</evidence>
<evidence type="ECO:0000313" key="7">
    <source>
        <dbReference type="EMBL" id="NJC72960.1"/>
    </source>
</evidence>
<dbReference type="Pfam" id="PF00496">
    <property type="entry name" value="SBP_bac_5"/>
    <property type="match status" value="1"/>
</dbReference>
<evidence type="ECO:0000256" key="1">
    <source>
        <dbReference type="ARBA" id="ARBA00004196"/>
    </source>
</evidence>
<dbReference type="Gene3D" id="3.10.105.10">
    <property type="entry name" value="Dipeptide-binding Protein, Domain 3"/>
    <property type="match status" value="1"/>
</dbReference>
<proteinExistence type="inferred from homology"/>
<dbReference type="EMBL" id="JAATVY010000023">
    <property type="protein sequence ID" value="NJC72960.1"/>
    <property type="molecule type" value="Genomic_DNA"/>
</dbReference>
<dbReference type="InterPro" id="IPR000914">
    <property type="entry name" value="SBP_5_dom"/>
</dbReference>
<dbReference type="InterPro" id="IPR030678">
    <property type="entry name" value="Peptide/Ni-bd"/>
</dbReference>
<feature type="signal peptide" evidence="5">
    <location>
        <begin position="1"/>
        <end position="23"/>
    </location>
</feature>
<dbReference type="Gene3D" id="3.40.190.10">
    <property type="entry name" value="Periplasmic binding protein-like II"/>
    <property type="match status" value="1"/>
</dbReference>
<dbReference type="PIRSF" id="PIRSF002741">
    <property type="entry name" value="MppA"/>
    <property type="match status" value="1"/>
</dbReference>
<comment type="subcellular location">
    <subcellularLocation>
        <location evidence="1">Cell envelope</location>
    </subcellularLocation>
</comment>
<feature type="domain" description="Solute-binding protein family 5" evidence="6">
    <location>
        <begin position="86"/>
        <end position="428"/>
    </location>
</feature>